<accession>A0A8H6MKG7</accession>
<proteinExistence type="predicted"/>
<evidence type="ECO:0000313" key="2">
    <source>
        <dbReference type="Proteomes" id="UP000652219"/>
    </source>
</evidence>
<dbReference type="InterPro" id="IPR021514">
    <property type="entry name" value="DUF3176"/>
</dbReference>
<dbReference type="Pfam" id="PF11374">
    <property type="entry name" value="DUF3176"/>
    <property type="match status" value="1"/>
</dbReference>
<organism evidence="1 2">
    <name type="scientific">Colletotrichum sojae</name>
    <dbReference type="NCBI Taxonomy" id="2175907"/>
    <lineage>
        <taxon>Eukaryota</taxon>
        <taxon>Fungi</taxon>
        <taxon>Dikarya</taxon>
        <taxon>Ascomycota</taxon>
        <taxon>Pezizomycotina</taxon>
        <taxon>Sordariomycetes</taxon>
        <taxon>Hypocreomycetidae</taxon>
        <taxon>Glomerellales</taxon>
        <taxon>Glomerellaceae</taxon>
        <taxon>Colletotrichum</taxon>
        <taxon>Colletotrichum orchidearum species complex</taxon>
    </lineage>
</organism>
<keyword evidence="2" id="KW-1185">Reference proteome</keyword>
<gene>
    <name evidence="1" type="ORF">CSOJ01_13510</name>
</gene>
<protein>
    <submittedName>
        <fullName evidence="1">Uncharacterized protein</fullName>
    </submittedName>
</protein>
<reference evidence="1 2" key="1">
    <citation type="journal article" date="2020" name="Phytopathology">
        <title>Genome Sequence Resources of Colletotrichum truncatum, C. plurivorum, C. musicola, and C. sojae: Four Species Pathogenic to Soybean (Glycine max).</title>
        <authorList>
            <person name="Rogerio F."/>
            <person name="Boufleur T.R."/>
            <person name="Ciampi-Guillardi M."/>
            <person name="Sukno S.A."/>
            <person name="Thon M.R."/>
            <person name="Massola Junior N.S."/>
            <person name="Baroncelli R."/>
        </authorList>
    </citation>
    <scope>NUCLEOTIDE SEQUENCE [LARGE SCALE GENOMIC DNA]</scope>
    <source>
        <strain evidence="1 2">LFN0009</strain>
    </source>
</reference>
<dbReference type="PANTHER" id="PTHR35394:SF5">
    <property type="entry name" value="DUF3176 DOMAIN-CONTAINING PROTEIN"/>
    <property type="match status" value="1"/>
</dbReference>
<dbReference type="Proteomes" id="UP000652219">
    <property type="component" value="Unassembled WGS sequence"/>
</dbReference>
<sequence length="148" mass="16858">MVLMVSAAAFVPIVVILCKLDGEVQPDLPYDLNVNTLIAIFSAMLRATLLFVIAEVVGQSRWLWLESPRPLSDLERSHDAGQGAWWSISFLFCRWKPWILCTRSTPRYKNIKYKIITIVIDERQKQNNNNANLQTPRCLQVSTVPAVT</sequence>
<dbReference type="AlphaFoldDB" id="A0A8H6MKG7"/>
<name>A0A8H6MKG7_9PEZI</name>
<evidence type="ECO:0000313" key="1">
    <source>
        <dbReference type="EMBL" id="KAF6795051.1"/>
    </source>
</evidence>
<dbReference type="PANTHER" id="PTHR35394">
    <property type="entry name" value="DUF3176 DOMAIN-CONTAINING PROTEIN"/>
    <property type="match status" value="1"/>
</dbReference>
<dbReference type="EMBL" id="WIGN01000395">
    <property type="protein sequence ID" value="KAF6795051.1"/>
    <property type="molecule type" value="Genomic_DNA"/>
</dbReference>
<comment type="caution">
    <text evidence="1">The sequence shown here is derived from an EMBL/GenBank/DDBJ whole genome shotgun (WGS) entry which is preliminary data.</text>
</comment>